<gene>
    <name evidence="2" type="ORF">AB5J56_42930</name>
</gene>
<dbReference type="PANTHER" id="PTHR43441:SF10">
    <property type="entry name" value="ACETYLTRANSFERASE"/>
    <property type="match status" value="1"/>
</dbReference>
<dbReference type="PROSITE" id="PS51186">
    <property type="entry name" value="GNAT"/>
    <property type="match status" value="1"/>
</dbReference>
<dbReference type="EC" id="2.3.-.-" evidence="2"/>
<dbReference type="InterPro" id="IPR051908">
    <property type="entry name" value="Ribosomal_N-acetyltransferase"/>
</dbReference>
<dbReference type="RefSeq" id="WP_369241585.1">
    <property type="nucleotide sequence ID" value="NZ_CP163435.1"/>
</dbReference>
<dbReference type="Pfam" id="PF13302">
    <property type="entry name" value="Acetyltransf_3"/>
    <property type="match status" value="1"/>
</dbReference>
<proteinExistence type="predicted"/>
<dbReference type="PANTHER" id="PTHR43441">
    <property type="entry name" value="RIBOSOMAL-PROTEIN-SERINE ACETYLTRANSFERASE"/>
    <property type="match status" value="1"/>
</dbReference>
<dbReference type="InterPro" id="IPR016181">
    <property type="entry name" value="Acyl_CoA_acyltransferase"/>
</dbReference>
<evidence type="ECO:0000313" key="2">
    <source>
        <dbReference type="EMBL" id="XDQ31052.1"/>
    </source>
</evidence>
<dbReference type="AlphaFoldDB" id="A0AB39PL17"/>
<dbReference type="InterPro" id="IPR000182">
    <property type="entry name" value="GNAT_dom"/>
</dbReference>
<dbReference type="GO" id="GO:1990189">
    <property type="term" value="F:protein N-terminal-serine acetyltransferase activity"/>
    <property type="evidence" value="ECO:0007669"/>
    <property type="project" value="TreeGrafter"/>
</dbReference>
<evidence type="ECO:0000259" key="1">
    <source>
        <dbReference type="PROSITE" id="PS51186"/>
    </source>
</evidence>
<reference evidence="2" key="1">
    <citation type="submission" date="2024-07" db="EMBL/GenBank/DDBJ databases">
        <authorList>
            <person name="Yu S.T."/>
        </authorList>
    </citation>
    <scope>NUCLEOTIDE SEQUENCE</scope>
    <source>
        <strain evidence="2">R21</strain>
    </source>
</reference>
<dbReference type="SUPFAM" id="SSF55729">
    <property type="entry name" value="Acyl-CoA N-acyltransferases (Nat)"/>
    <property type="match status" value="1"/>
</dbReference>
<sequence>MESRATFTLPAALQLEGFGIRLREWSDDDVADLAALYDDPEIDRWTPVPSPFDVEAARVYLAAARRKRTEGLSVQLVITTDGLRPLGEVLLFRSAADERDVELAYGVGAPYRGRGLASNAVRLVAEYAARHIGARRTVLCIEEGNAASEAVARATGFVLTGDEPVLRTAKGREVVLRTWRWGRSES</sequence>
<feature type="domain" description="N-acetyltransferase" evidence="1">
    <location>
        <begin position="20"/>
        <end position="181"/>
    </location>
</feature>
<name>A0AB39PL17_9ACTN</name>
<dbReference type="GO" id="GO:0008999">
    <property type="term" value="F:protein-N-terminal-alanine acetyltransferase activity"/>
    <property type="evidence" value="ECO:0007669"/>
    <property type="project" value="TreeGrafter"/>
</dbReference>
<keyword evidence="2" id="KW-0012">Acyltransferase</keyword>
<keyword evidence="2" id="KW-0808">Transferase</keyword>
<organism evidence="2">
    <name type="scientific">Streptomyces sp. R21</name>
    <dbReference type="NCBI Taxonomy" id="3238627"/>
    <lineage>
        <taxon>Bacteria</taxon>
        <taxon>Bacillati</taxon>
        <taxon>Actinomycetota</taxon>
        <taxon>Actinomycetes</taxon>
        <taxon>Kitasatosporales</taxon>
        <taxon>Streptomycetaceae</taxon>
        <taxon>Streptomyces</taxon>
    </lineage>
</organism>
<dbReference type="Gene3D" id="3.40.630.30">
    <property type="match status" value="1"/>
</dbReference>
<dbReference type="GO" id="GO:0005737">
    <property type="term" value="C:cytoplasm"/>
    <property type="evidence" value="ECO:0007669"/>
    <property type="project" value="TreeGrafter"/>
</dbReference>
<dbReference type="EMBL" id="CP163435">
    <property type="protein sequence ID" value="XDQ31052.1"/>
    <property type="molecule type" value="Genomic_DNA"/>
</dbReference>
<protein>
    <submittedName>
        <fullName evidence="2">GNAT family N-acetyltransferase</fullName>
        <ecNumber evidence="2">2.3.-.-</ecNumber>
    </submittedName>
</protein>
<accession>A0AB39PL17</accession>